<proteinExistence type="predicted"/>
<evidence type="ECO:0000313" key="3">
    <source>
        <dbReference type="Proteomes" id="UP000250235"/>
    </source>
</evidence>
<dbReference type="EMBL" id="KV116554">
    <property type="protein sequence ID" value="KZT76484.1"/>
    <property type="molecule type" value="Genomic_DNA"/>
</dbReference>
<feature type="compositionally biased region" description="Pro residues" evidence="1">
    <location>
        <begin position="99"/>
        <end position="108"/>
    </location>
</feature>
<feature type="region of interest" description="Disordered" evidence="1">
    <location>
        <begin position="77"/>
        <end position="108"/>
    </location>
</feature>
<evidence type="ECO:0000313" key="2">
    <source>
        <dbReference type="EMBL" id="KZT76484.1"/>
    </source>
</evidence>
<name>A0A2Z6ZTD3_9LAMI</name>
<dbReference type="AlphaFoldDB" id="A0A2Z6ZTD3"/>
<dbReference type="Proteomes" id="UP000250235">
    <property type="component" value="Unassembled WGS sequence"/>
</dbReference>
<protein>
    <submittedName>
        <fullName evidence="2">Anaphase-promoting complex subunit 1</fullName>
    </submittedName>
</protein>
<gene>
    <name evidence="2" type="ORF">F511_46490</name>
</gene>
<keyword evidence="3" id="KW-1185">Reference proteome</keyword>
<reference evidence="2 3" key="1">
    <citation type="journal article" date="2015" name="Proc. Natl. Acad. Sci. U.S.A.">
        <title>The resurrection genome of Boea hygrometrica: A blueprint for survival of dehydration.</title>
        <authorList>
            <person name="Xiao L."/>
            <person name="Yang G."/>
            <person name="Zhang L."/>
            <person name="Yang X."/>
            <person name="Zhao S."/>
            <person name="Ji Z."/>
            <person name="Zhou Q."/>
            <person name="Hu M."/>
            <person name="Wang Y."/>
            <person name="Chen M."/>
            <person name="Xu Y."/>
            <person name="Jin H."/>
            <person name="Xiao X."/>
            <person name="Hu G."/>
            <person name="Bao F."/>
            <person name="Hu Y."/>
            <person name="Wan P."/>
            <person name="Li L."/>
            <person name="Deng X."/>
            <person name="Kuang T."/>
            <person name="Xiang C."/>
            <person name="Zhu J.K."/>
            <person name="Oliver M.J."/>
            <person name="He Y."/>
        </authorList>
    </citation>
    <scope>NUCLEOTIDE SEQUENCE [LARGE SCALE GENOMIC DNA]</scope>
    <source>
        <strain evidence="3">cv. XS01</strain>
    </source>
</reference>
<accession>A0A2Z6ZTD3</accession>
<organism evidence="2 3">
    <name type="scientific">Dorcoceras hygrometricum</name>
    <dbReference type="NCBI Taxonomy" id="472368"/>
    <lineage>
        <taxon>Eukaryota</taxon>
        <taxon>Viridiplantae</taxon>
        <taxon>Streptophyta</taxon>
        <taxon>Embryophyta</taxon>
        <taxon>Tracheophyta</taxon>
        <taxon>Spermatophyta</taxon>
        <taxon>Magnoliopsida</taxon>
        <taxon>eudicotyledons</taxon>
        <taxon>Gunneridae</taxon>
        <taxon>Pentapetalae</taxon>
        <taxon>asterids</taxon>
        <taxon>lamiids</taxon>
        <taxon>Lamiales</taxon>
        <taxon>Gesneriaceae</taxon>
        <taxon>Didymocarpoideae</taxon>
        <taxon>Trichosporeae</taxon>
        <taxon>Loxocarpinae</taxon>
        <taxon>Dorcoceras</taxon>
    </lineage>
</organism>
<evidence type="ECO:0000256" key="1">
    <source>
        <dbReference type="SAM" id="MobiDB-lite"/>
    </source>
</evidence>
<sequence length="108" mass="11721">MVKRLETSPHYPLGTTDSACKNQLVMVSVQYGPFNTNILIISTTIGKSRVARDPIPCINLGDQIVTSRVLLDSIGYPRTKASGESSTTKHRLLRASGPHPIPPPDDPN</sequence>